<evidence type="ECO:0000256" key="1">
    <source>
        <dbReference type="SAM" id="Phobius"/>
    </source>
</evidence>
<keyword evidence="1" id="KW-0472">Membrane</keyword>
<name>A0A7R9PPJ9_TIMGE</name>
<feature type="transmembrane region" description="Helical" evidence="1">
    <location>
        <begin position="12"/>
        <end position="33"/>
    </location>
</feature>
<evidence type="ECO:0000313" key="2">
    <source>
        <dbReference type="EMBL" id="CAD7603809.1"/>
    </source>
</evidence>
<keyword evidence="1" id="KW-0812">Transmembrane</keyword>
<dbReference type="EMBL" id="OE843742">
    <property type="protein sequence ID" value="CAD7603809.1"/>
    <property type="molecule type" value="Genomic_DNA"/>
</dbReference>
<organism evidence="2">
    <name type="scientific">Timema genevievae</name>
    <name type="common">Walking stick</name>
    <dbReference type="NCBI Taxonomy" id="629358"/>
    <lineage>
        <taxon>Eukaryota</taxon>
        <taxon>Metazoa</taxon>
        <taxon>Ecdysozoa</taxon>
        <taxon>Arthropoda</taxon>
        <taxon>Hexapoda</taxon>
        <taxon>Insecta</taxon>
        <taxon>Pterygota</taxon>
        <taxon>Neoptera</taxon>
        <taxon>Polyneoptera</taxon>
        <taxon>Phasmatodea</taxon>
        <taxon>Timematodea</taxon>
        <taxon>Timematoidea</taxon>
        <taxon>Timematidae</taxon>
        <taxon>Timema</taxon>
    </lineage>
</organism>
<dbReference type="AlphaFoldDB" id="A0A7R9PPJ9"/>
<proteinExistence type="predicted"/>
<reference evidence="2" key="1">
    <citation type="submission" date="2020-11" db="EMBL/GenBank/DDBJ databases">
        <authorList>
            <person name="Tran Van P."/>
        </authorList>
    </citation>
    <scope>NUCLEOTIDE SEQUENCE</scope>
</reference>
<gene>
    <name evidence="2" type="ORF">TGEB3V08_LOCUS8928</name>
</gene>
<keyword evidence="1" id="KW-1133">Transmembrane helix</keyword>
<protein>
    <submittedName>
        <fullName evidence="2">Uncharacterized protein</fullName>
    </submittedName>
</protein>
<sequence length="113" mass="12350">MSGDYSAMPEEGIILNALAMVLVALGILLSYAVRRDSFRTELAKFGKTHLKPYFNSTVQVKKQGIPILFRFALLPPVTMLSEPLRHQAEASIPLYVTWGGAGALLELAAPFAM</sequence>
<accession>A0A7R9PPJ9</accession>